<evidence type="ECO:0000313" key="3">
    <source>
        <dbReference type="Proteomes" id="UP001321473"/>
    </source>
</evidence>
<keyword evidence="1" id="KW-1133">Transmembrane helix</keyword>
<organism evidence="2 3">
    <name type="scientific">Amblyomma americanum</name>
    <name type="common">Lone star tick</name>
    <dbReference type="NCBI Taxonomy" id="6943"/>
    <lineage>
        <taxon>Eukaryota</taxon>
        <taxon>Metazoa</taxon>
        <taxon>Ecdysozoa</taxon>
        <taxon>Arthropoda</taxon>
        <taxon>Chelicerata</taxon>
        <taxon>Arachnida</taxon>
        <taxon>Acari</taxon>
        <taxon>Parasitiformes</taxon>
        <taxon>Ixodida</taxon>
        <taxon>Ixodoidea</taxon>
        <taxon>Ixodidae</taxon>
        <taxon>Amblyomminae</taxon>
        <taxon>Amblyomma</taxon>
    </lineage>
</organism>
<evidence type="ECO:0000313" key="2">
    <source>
        <dbReference type="EMBL" id="KAK8785562.1"/>
    </source>
</evidence>
<protein>
    <submittedName>
        <fullName evidence="2">Uncharacterized protein</fullName>
    </submittedName>
</protein>
<proteinExistence type="predicted"/>
<reference evidence="2 3" key="1">
    <citation type="journal article" date="2023" name="Arcadia Sci">
        <title>De novo assembly of a long-read Amblyomma americanum tick genome.</title>
        <authorList>
            <person name="Chou S."/>
            <person name="Poskanzer K.E."/>
            <person name="Rollins M."/>
            <person name="Thuy-Boun P.S."/>
        </authorList>
    </citation>
    <scope>NUCLEOTIDE SEQUENCE [LARGE SCALE GENOMIC DNA]</scope>
    <source>
        <strain evidence="2">F_SG_1</strain>
        <tissue evidence="2">Salivary glands</tissue>
    </source>
</reference>
<dbReference type="Proteomes" id="UP001321473">
    <property type="component" value="Unassembled WGS sequence"/>
</dbReference>
<keyword evidence="1" id="KW-0812">Transmembrane</keyword>
<evidence type="ECO:0000256" key="1">
    <source>
        <dbReference type="SAM" id="Phobius"/>
    </source>
</evidence>
<dbReference type="EMBL" id="JARKHS020003420">
    <property type="protein sequence ID" value="KAK8785562.1"/>
    <property type="molecule type" value="Genomic_DNA"/>
</dbReference>
<accession>A0AAQ4FG18</accession>
<keyword evidence="3" id="KW-1185">Reference proteome</keyword>
<feature type="transmembrane region" description="Helical" evidence="1">
    <location>
        <begin position="20"/>
        <end position="40"/>
    </location>
</feature>
<comment type="caution">
    <text evidence="2">The sequence shown here is derived from an EMBL/GenBank/DDBJ whole genome shotgun (WGS) entry which is preliminary data.</text>
</comment>
<name>A0AAQ4FG18_AMBAM</name>
<keyword evidence="1" id="KW-0472">Membrane</keyword>
<gene>
    <name evidence="2" type="ORF">V5799_008073</name>
</gene>
<dbReference type="AlphaFoldDB" id="A0AAQ4FG18"/>
<sequence length="134" mass="14862">MAVAAVSWELYEMFEAFLRAPAYHLALEALLFVWVLWLLLRKSTPVDGGKSKLTEKVRPVSDCFGPPRKVTAVDDCDRAAPDCEGRRPGSANRIPYSALLPKAAKRCRGFRWAGKLAASLRLLNILVGAAQKRH</sequence>